<dbReference type="InterPro" id="IPR014983">
    <property type="entry name" value="GAD-rel"/>
</dbReference>
<organism evidence="3 4">
    <name type="scientific">Virgibacillus massiliensis</name>
    <dbReference type="NCBI Taxonomy" id="1462526"/>
    <lineage>
        <taxon>Bacteria</taxon>
        <taxon>Bacillati</taxon>
        <taxon>Bacillota</taxon>
        <taxon>Bacilli</taxon>
        <taxon>Bacillales</taxon>
        <taxon>Bacillaceae</taxon>
        <taxon>Virgibacillus</taxon>
    </lineage>
</organism>
<dbReference type="AlphaFoldDB" id="A0A024QI11"/>
<evidence type="ECO:0000313" key="4">
    <source>
        <dbReference type="Proteomes" id="UP000028875"/>
    </source>
</evidence>
<evidence type="ECO:0000313" key="3">
    <source>
        <dbReference type="EMBL" id="CDQ42139.1"/>
    </source>
</evidence>
<comment type="caution">
    <text evidence="3">The sequence shown here is derived from an EMBL/GenBank/DDBJ whole genome shotgun (WGS) entry which is preliminary data.</text>
</comment>
<dbReference type="EMBL" id="CCDP010000007">
    <property type="protein sequence ID" value="CDQ42139.1"/>
    <property type="molecule type" value="Genomic_DNA"/>
</dbReference>
<evidence type="ECO:0000313" key="2">
    <source>
        <dbReference type="EMBL" id="CDQ40381.1"/>
    </source>
</evidence>
<keyword evidence="4" id="KW-1185">Reference proteome</keyword>
<sequence length="121" mass="14128">MEKTLNDFKVNSKVPKEIIEKYKNLVPKEIIDLWQEYGFGTFMQGYLKSVNPEAYIDILQECSQRYTDSVVLFATGMGDLVLWADGYVRLLNFRYGVLKTVMPNFLFFSKVWIQKSFGMSI</sequence>
<dbReference type="Pfam" id="PF08887">
    <property type="entry name" value="GAD-like"/>
    <property type="match status" value="1"/>
</dbReference>
<dbReference type="eggNOG" id="COG5620">
    <property type="taxonomic scope" value="Bacteria"/>
</dbReference>
<reference evidence="4" key="2">
    <citation type="submission" date="2014-05" db="EMBL/GenBank/DDBJ databases">
        <title>Draft genome sequence of Virgibacillus massiliensis Vm-5.</title>
        <authorList>
            <person name="Khelaifia S."/>
            <person name="Croce O."/>
            <person name="Lagier J.C."/>
            <person name="Raoult D."/>
        </authorList>
    </citation>
    <scope>NUCLEOTIDE SEQUENCE [LARGE SCALE GENOMIC DNA]</scope>
    <source>
        <strain evidence="4">Vm-5</strain>
    </source>
</reference>
<accession>A0A024QI11</accession>
<reference evidence="3 4" key="1">
    <citation type="submission" date="2014-03" db="EMBL/GenBank/DDBJ databases">
        <authorList>
            <person name="Urmite Genomes U."/>
        </authorList>
    </citation>
    <scope>NUCLEOTIDE SEQUENCE [LARGE SCALE GENOMIC DNA]</scope>
    <source>
        <strain evidence="3 4">Vm-5</strain>
    </source>
</reference>
<protein>
    <submittedName>
        <fullName evidence="3">GAD-like domain protein</fullName>
    </submittedName>
</protein>
<feature type="domain" description="GAD-related" evidence="1">
    <location>
        <begin position="10"/>
        <end position="90"/>
    </location>
</feature>
<dbReference type="EMBL" id="CCDP010000002">
    <property type="protein sequence ID" value="CDQ40381.1"/>
    <property type="molecule type" value="Genomic_DNA"/>
</dbReference>
<proteinExistence type="predicted"/>
<name>A0A024QI11_9BACI</name>
<dbReference type="Proteomes" id="UP000028875">
    <property type="component" value="Unassembled WGS sequence"/>
</dbReference>
<dbReference type="STRING" id="1462526.BN990_02703"/>
<gene>
    <name evidence="2" type="ORF">BN990_02703</name>
    <name evidence="3" type="ORF">BN990_04519</name>
</gene>
<evidence type="ECO:0000259" key="1">
    <source>
        <dbReference type="Pfam" id="PF08887"/>
    </source>
</evidence>